<organism evidence="2">
    <name type="scientific">marine metagenome</name>
    <dbReference type="NCBI Taxonomy" id="408172"/>
    <lineage>
        <taxon>unclassified sequences</taxon>
        <taxon>metagenomes</taxon>
        <taxon>ecological metagenomes</taxon>
    </lineage>
</organism>
<dbReference type="AlphaFoldDB" id="A0A382WNR1"/>
<proteinExistence type="predicted"/>
<dbReference type="EMBL" id="UINC01161170">
    <property type="protein sequence ID" value="SVD60204.1"/>
    <property type="molecule type" value="Genomic_DNA"/>
</dbReference>
<evidence type="ECO:0000256" key="1">
    <source>
        <dbReference type="SAM" id="Phobius"/>
    </source>
</evidence>
<sequence>MEIALWILVGLTSINTILLYAIFRTTDDTERNTKHL</sequence>
<keyword evidence="1" id="KW-0812">Transmembrane</keyword>
<keyword evidence="1" id="KW-1133">Transmembrane helix</keyword>
<reference evidence="2" key="1">
    <citation type="submission" date="2018-05" db="EMBL/GenBank/DDBJ databases">
        <authorList>
            <person name="Lanie J.A."/>
            <person name="Ng W.-L."/>
            <person name="Kazmierczak K.M."/>
            <person name="Andrzejewski T.M."/>
            <person name="Davidsen T.M."/>
            <person name="Wayne K.J."/>
            <person name="Tettelin H."/>
            <person name="Glass J.I."/>
            <person name="Rusch D."/>
            <person name="Podicherti R."/>
            <person name="Tsui H.-C.T."/>
            <person name="Winkler M.E."/>
        </authorList>
    </citation>
    <scope>NUCLEOTIDE SEQUENCE</scope>
</reference>
<protein>
    <submittedName>
        <fullName evidence="2">Uncharacterized protein</fullName>
    </submittedName>
</protein>
<gene>
    <name evidence="2" type="ORF">METZ01_LOCUS413058</name>
</gene>
<evidence type="ECO:0000313" key="2">
    <source>
        <dbReference type="EMBL" id="SVD60204.1"/>
    </source>
</evidence>
<feature type="transmembrane region" description="Helical" evidence="1">
    <location>
        <begin position="6"/>
        <end position="23"/>
    </location>
</feature>
<name>A0A382WNR1_9ZZZZ</name>
<keyword evidence="1" id="KW-0472">Membrane</keyword>
<accession>A0A382WNR1</accession>